<dbReference type="AlphaFoldDB" id="A0A9D1KNB9"/>
<reference evidence="1" key="1">
    <citation type="submission" date="2020-10" db="EMBL/GenBank/DDBJ databases">
        <authorList>
            <person name="Gilroy R."/>
        </authorList>
    </citation>
    <scope>NUCLEOTIDE SEQUENCE</scope>
    <source>
        <strain evidence="1">ChiGjej1B1-24693</strain>
    </source>
</reference>
<sequence length="514" mass="55653">LDQGVLLVTNDRRLRVFDTATGDEIDVVDAETGEVTREYSCTGRGTSQARDGRIWFSTAGPDGTVLGSYEIATRTASRTEHTTYYGSLVGYHWTSEDDHDVLYGFAGNYLAGAFRYDLQADESQRYTFALSPAPSPLGNIVASPDGSQVLINAFLNGNGVRRDVATGEITDIARLGQVEDWTWAEQDDESVVYAGIYPNGTLLAYRPDQDEDEANPYRYVELKGEPHPQIRPQDVQVNDGVLWATSEPDYGLRGGAITTVDLASGEVVVTQDVVSDHTICALTFHEDRVFAGSSRNGGTGTSPVDGSAVLVEFDPTERTVVRTLTPLEGAASVNALMIHDGRLVGLADTTVFEVDLDDFELTRTFALPDLSGTAAPGGGDIALHPSGHLAVHCQSTAFLVDPLSFERTSRVLDRCTRLVVSSDRSLWTLWRPDGVSDPQHHVRITLDSEAEPDVRRQVHVGESTTGVANRFVATDRTLADVVADADNAELGRLVAAGRITAQERAELARALRNG</sequence>
<comment type="caution">
    <text evidence="1">The sequence shown here is derived from an EMBL/GenBank/DDBJ whole genome shotgun (WGS) entry which is preliminary data.</text>
</comment>
<name>A0A9D1KNB9_9ACTN</name>
<reference evidence="1" key="2">
    <citation type="journal article" date="2021" name="PeerJ">
        <title>Extensive microbial diversity within the chicken gut microbiome revealed by metagenomics and culture.</title>
        <authorList>
            <person name="Gilroy R."/>
            <person name="Ravi A."/>
            <person name="Getino M."/>
            <person name="Pursley I."/>
            <person name="Horton D.L."/>
            <person name="Alikhan N.F."/>
            <person name="Baker D."/>
            <person name="Gharbi K."/>
            <person name="Hall N."/>
            <person name="Watson M."/>
            <person name="Adriaenssens E.M."/>
            <person name="Foster-Nyarko E."/>
            <person name="Jarju S."/>
            <person name="Secka A."/>
            <person name="Antonio M."/>
            <person name="Oren A."/>
            <person name="Chaudhuri R.R."/>
            <person name="La Ragione R."/>
            <person name="Hildebrand F."/>
            <person name="Pallen M.J."/>
        </authorList>
    </citation>
    <scope>NUCLEOTIDE SEQUENCE</scope>
    <source>
        <strain evidence="1">ChiGjej1B1-24693</strain>
    </source>
</reference>
<protein>
    <submittedName>
        <fullName evidence="1">Uncharacterized protein</fullName>
    </submittedName>
</protein>
<gene>
    <name evidence="1" type="ORF">IAA98_12420</name>
</gene>
<proteinExistence type="predicted"/>
<accession>A0A9D1KNB9</accession>
<dbReference type="SUPFAM" id="SSF82171">
    <property type="entry name" value="DPP6 N-terminal domain-like"/>
    <property type="match status" value="1"/>
</dbReference>
<evidence type="ECO:0000313" key="1">
    <source>
        <dbReference type="EMBL" id="HIT76381.1"/>
    </source>
</evidence>
<dbReference type="EMBL" id="DVLP01000364">
    <property type="protein sequence ID" value="HIT76381.1"/>
    <property type="molecule type" value="Genomic_DNA"/>
</dbReference>
<organism evidence="1 2">
    <name type="scientific">Candidatus Avipropionibacterium avicola</name>
    <dbReference type="NCBI Taxonomy" id="2840701"/>
    <lineage>
        <taxon>Bacteria</taxon>
        <taxon>Bacillati</taxon>
        <taxon>Actinomycetota</taxon>
        <taxon>Actinomycetes</taxon>
        <taxon>Propionibacteriales</taxon>
        <taxon>Propionibacteriaceae</taxon>
        <taxon>Propionibacteriaceae incertae sedis</taxon>
        <taxon>Candidatus Avipropionibacterium</taxon>
    </lineage>
</organism>
<feature type="non-terminal residue" evidence="1">
    <location>
        <position position="1"/>
    </location>
</feature>
<evidence type="ECO:0000313" key="2">
    <source>
        <dbReference type="Proteomes" id="UP000886842"/>
    </source>
</evidence>
<dbReference type="Proteomes" id="UP000886842">
    <property type="component" value="Unassembled WGS sequence"/>
</dbReference>